<dbReference type="NCBIfam" id="TIGR02099">
    <property type="entry name" value="YhdP family protein"/>
    <property type="match status" value="1"/>
</dbReference>
<feature type="region of interest" description="Disordered" evidence="1">
    <location>
        <begin position="1017"/>
        <end position="1036"/>
    </location>
</feature>
<dbReference type="Proteomes" id="UP000228987">
    <property type="component" value="Unassembled WGS sequence"/>
</dbReference>
<accession>A0A2A5CFC4</accession>
<comment type="caution">
    <text evidence="4">The sequence shown here is derived from an EMBL/GenBank/DDBJ whole genome shotgun (WGS) entry which is preliminary data.</text>
</comment>
<dbReference type="Pfam" id="PF13116">
    <property type="entry name" value="YhdP"/>
    <property type="match status" value="1"/>
</dbReference>
<keyword evidence="2" id="KW-0472">Membrane</keyword>
<proteinExistence type="predicted"/>
<dbReference type="PANTHER" id="PTHR38690:SF1">
    <property type="entry name" value="PROTEASE"/>
    <property type="match status" value="1"/>
</dbReference>
<feature type="domain" description="YhdP central" evidence="3">
    <location>
        <begin position="44"/>
        <end position="1312"/>
    </location>
</feature>
<dbReference type="EMBL" id="NVWI01000002">
    <property type="protein sequence ID" value="PCJ42577.1"/>
    <property type="molecule type" value="Genomic_DNA"/>
</dbReference>
<evidence type="ECO:0000313" key="4">
    <source>
        <dbReference type="EMBL" id="PCJ42577.1"/>
    </source>
</evidence>
<dbReference type="PANTHER" id="PTHR38690">
    <property type="entry name" value="PROTEASE-RELATED"/>
    <property type="match status" value="1"/>
</dbReference>
<dbReference type="InterPro" id="IPR025263">
    <property type="entry name" value="YhdP_central"/>
</dbReference>
<evidence type="ECO:0000313" key="5">
    <source>
        <dbReference type="Proteomes" id="UP000228987"/>
    </source>
</evidence>
<evidence type="ECO:0000256" key="2">
    <source>
        <dbReference type="SAM" id="Phobius"/>
    </source>
</evidence>
<dbReference type="InterPro" id="IPR011836">
    <property type="entry name" value="YhdP"/>
</dbReference>
<gene>
    <name evidence="4" type="ORF">COA71_03435</name>
</gene>
<protein>
    <submittedName>
        <fullName evidence="4">TIGR02099 family protein</fullName>
    </submittedName>
</protein>
<keyword evidence="2" id="KW-1133">Transmembrane helix</keyword>
<keyword evidence="2" id="KW-0812">Transmembrane</keyword>
<reference evidence="5" key="1">
    <citation type="submission" date="2017-08" db="EMBL/GenBank/DDBJ databases">
        <title>A dynamic microbial community with high functional redundancy inhabits the cold, oxic subseafloor aquifer.</title>
        <authorList>
            <person name="Tully B.J."/>
            <person name="Wheat C.G."/>
            <person name="Glazer B.T."/>
            <person name="Huber J.A."/>
        </authorList>
    </citation>
    <scope>NUCLEOTIDE SEQUENCE [LARGE SCALE GENOMIC DNA]</scope>
</reference>
<organism evidence="4 5">
    <name type="scientific">SAR86 cluster bacterium</name>
    <dbReference type="NCBI Taxonomy" id="2030880"/>
    <lineage>
        <taxon>Bacteria</taxon>
        <taxon>Pseudomonadati</taxon>
        <taxon>Pseudomonadota</taxon>
        <taxon>Gammaproteobacteria</taxon>
        <taxon>SAR86 cluster</taxon>
    </lineage>
</organism>
<name>A0A2A5CFC4_9GAMM</name>
<evidence type="ECO:0000259" key="3">
    <source>
        <dbReference type="Pfam" id="PF13116"/>
    </source>
</evidence>
<sequence length="1337" mass="147144">MNSEDELNQNKLAEHLETEEQGSVAAPIKAGKSWIAYLRSHCNMLVLLLLIVVASYLSAGRMVMSLASSQTDWLEAKLVEVLGIEITVGDVQGAWFGFSPILRLYDLEIIQDQVPDAIHSLQELNITLDIPQSLFQRQFIIDRIIIDEMSLLLVEDEAGTWSLSGFDAGESTDIEPLLDILFNISRLQISEAQLVLQTATGLRTEFNNIYLDIQNRNSDHQAQLQFRLNNQASPIQMSVRLDGDPLGLYSATAYMDFNNLELTSLLAESFSEQLDLIKLNGSGQLWSEFNNQSLKQIQGSLREFDFSAALPESDQVIQISSGSVDITAIQPINNEWSLWAQNLEFDFFNRPWESGDFFIDLNLQSEDAELEIYGESLDLAIVADMLEVANLSDRLRQILTELDPQGSLRNLHLQTDFTGTYPGVFDLAANLDDVTVGAWGQAPSVNGVYGYLEANRNTGFVELDSDDFSIHLPRIFVDSWHYGSINSRVHWSVDETIRVYSEVVDIQSDALHGRVQFELNNKQNSEGSWDADLTLLIGILDFDASYTSLYLPTLSNIRGTMDWLDTAILAGNVNDSGFLFRGKITNLQSRYERTVQTYYQVEDASVRFLNDWPILENINAFVKVSNNEVEVISNTAEIAGIELGATTAEIRPITGATGAWLSVSTQATTDGSTGLNFIRQSPVRATVGSYLDSWLLEGDVDLNVQLGIALNNSALENEIEVAVLTNGNTLYIPEYDISFSGIRGALNFSNATGLQANGLSANLFDFPIASQISTTDDAIVISSNGRVSNTALQEWSLQSDFIKSLLDYSNGSFSYTTNLTIFNEEQADGIRSQLTISSDLLGLAFELPQPFDKGLDEPASLQLRLSFAEGLENISLNFRDQVSGELNLVENEFYGGEINFGGRNQDFTIRQFNTEPGLIVSGEISDFNFQEWQEVASSFSSDEGPPASESIRMVDVRIGNLNAFGVDLPAVNTVLTRQGPAWALYLENEILQGNFIFPDAAEEPYDVQLAYLRLPGDEEEGADTEAGGKTEEDIDPFANINPAELPAMNFRTEEFSLGDGNLGAWEFQLRSNTRGATISNLSMLSADAAITDLSGESGATLDWEYSDGVHRSNFNGVFSTGDLAKVLPSLGYAALVQSESSGFISNIDWPGSPAAFSLKKISGQVDLEMLNGRFVEIESGSARLFGAFNFDALVRRLQLDFSDLYGQGLAYDSIEGVLNFNDGTVHTQENLLIRGPSSTINVDGELDLVNETIAADVLVNLPLGQNVSMVAGILGAWPIALTTYVASRIFRDQLESFTTVLYRLEGPWDDPQAGFEDDNQAVEEAMDEVGVSSVDDG</sequence>
<evidence type="ECO:0000256" key="1">
    <source>
        <dbReference type="SAM" id="MobiDB-lite"/>
    </source>
</evidence>
<feature type="transmembrane region" description="Helical" evidence="2">
    <location>
        <begin position="42"/>
        <end position="59"/>
    </location>
</feature>